<proteinExistence type="predicted"/>
<feature type="domain" description="YdhG-like" evidence="1">
    <location>
        <begin position="18"/>
        <end position="105"/>
    </location>
</feature>
<dbReference type="EMBL" id="VDFN01000007">
    <property type="protein sequence ID" value="MQS45512.1"/>
    <property type="molecule type" value="Genomic_DNA"/>
</dbReference>
<name>A0ABW9P8Z1_9LACO</name>
<dbReference type="Proteomes" id="UP000436655">
    <property type="component" value="Unassembled WGS sequence"/>
</dbReference>
<protein>
    <recommendedName>
        <fullName evidence="1">YdhG-like domain-containing protein</fullName>
    </recommendedName>
</protein>
<comment type="caution">
    <text evidence="2">The sequence shown here is derived from an EMBL/GenBank/DDBJ whole genome shotgun (WGS) entry which is preliminary data.</text>
</comment>
<organism evidence="2 3">
    <name type="scientific">Companilactobacillus mishanensis</name>
    <dbReference type="NCBI Taxonomy" id="2486008"/>
    <lineage>
        <taxon>Bacteria</taxon>
        <taxon>Bacillati</taxon>
        <taxon>Bacillota</taxon>
        <taxon>Bacilli</taxon>
        <taxon>Lactobacillales</taxon>
        <taxon>Lactobacillaceae</taxon>
        <taxon>Companilactobacillus</taxon>
    </lineage>
</organism>
<dbReference type="Pfam" id="PF08818">
    <property type="entry name" value="DUF1801"/>
    <property type="match status" value="1"/>
</dbReference>
<dbReference type="Gene3D" id="3.90.1150.200">
    <property type="match status" value="1"/>
</dbReference>
<evidence type="ECO:0000313" key="2">
    <source>
        <dbReference type="EMBL" id="MQS45512.1"/>
    </source>
</evidence>
<reference evidence="2 3" key="1">
    <citation type="journal article" date="2019" name="Syst. Appl. Microbiol.">
        <title>Polyphasic characterization of two novel Lactobacillus spp. isolated from blown salami packages: Description of Lactobacillus halodurans sp. nov. and Lactobacillus salsicarnum sp. nov.</title>
        <authorList>
            <person name="Schuster J.A."/>
            <person name="Klingl A."/>
            <person name="Vogel R.F."/>
            <person name="Ehrmann M.A."/>
        </authorList>
    </citation>
    <scope>NUCLEOTIDE SEQUENCE [LARGE SCALE GENOMIC DNA]</scope>
    <source>
        <strain evidence="2 3">TMW 1.2098</strain>
    </source>
</reference>
<sequence>MDALQTYIKRFDDDKDKQLAIKMNEIISEVLPDAEVRISYDLVGYFQPKQICFFGIQSKHIGFYPTTKPIAEFADEIQSYLSGKTTLRFPKNEDKIPADLIQRIAVYNLNN</sequence>
<keyword evidence="3" id="KW-1185">Reference proteome</keyword>
<dbReference type="InterPro" id="IPR014922">
    <property type="entry name" value="YdhG-like"/>
</dbReference>
<evidence type="ECO:0000259" key="1">
    <source>
        <dbReference type="Pfam" id="PF08818"/>
    </source>
</evidence>
<evidence type="ECO:0000313" key="3">
    <source>
        <dbReference type="Proteomes" id="UP000436655"/>
    </source>
</evidence>
<dbReference type="SUPFAM" id="SSF159888">
    <property type="entry name" value="YdhG-like"/>
    <property type="match status" value="1"/>
</dbReference>
<gene>
    <name evidence="2" type="ORF">FHL03_08450</name>
</gene>
<accession>A0ABW9P8Z1</accession>
<dbReference type="RefSeq" id="WP_125705518.1">
    <property type="nucleotide sequence ID" value="NZ_JBHTOO010000027.1"/>
</dbReference>